<accession>A0A2P2N1C6</accession>
<protein>
    <submittedName>
        <fullName evidence="1">Uncharacterized protein</fullName>
    </submittedName>
</protein>
<organism evidence="1">
    <name type="scientific">Rhizophora mucronata</name>
    <name type="common">Asiatic mangrove</name>
    <dbReference type="NCBI Taxonomy" id="61149"/>
    <lineage>
        <taxon>Eukaryota</taxon>
        <taxon>Viridiplantae</taxon>
        <taxon>Streptophyta</taxon>
        <taxon>Embryophyta</taxon>
        <taxon>Tracheophyta</taxon>
        <taxon>Spermatophyta</taxon>
        <taxon>Magnoliopsida</taxon>
        <taxon>eudicotyledons</taxon>
        <taxon>Gunneridae</taxon>
        <taxon>Pentapetalae</taxon>
        <taxon>rosids</taxon>
        <taxon>fabids</taxon>
        <taxon>Malpighiales</taxon>
        <taxon>Rhizophoraceae</taxon>
        <taxon>Rhizophora</taxon>
    </lineage>
</organism>
<sequence>MEYLRCNIKCKITLIMQRIKTHITNKMICCNTKNKVENTFGTWPSREN</sequence>
<evidence type="ECO:0000313" key="1">
    <source>
        <dbReference type="EMBL" id="MBX36258.1"/>
    </source>
</evidence>
<dbReference type="EMBL" id="GGEC01055774">
    <property type="protein sequence ID" value="MBX36258.1"/>
    <property type="molecule type" value="Transcribed_RNA"/>
</dbReference>
<name>A0A2P2N1C6_RHIMU</name>
<proteinExistence type="predicted"/>
<reference evidence="1" key="1">
    <citation type="submission" date="2018-02" db="EMBL/GenBank/DDBJ databases">
        <title>Rhizophora mucronata_Transcriptome.</title>
        <authorList>
            <person name="Meera S.P."/>
            <person name="Sreeshan A."/>
            <person name="Augustine A."/>
        </authorList>
    </citation>
    <scope>NUCLEOTIDE SEQUENCE</scope>
    <source>
        <tissue evidence="1">Leaf</tissue>
    </source>
</reference>
<dbReference type="AlphaFoldDB" id="A0A2P2N1C6"/>